<dbReference type="Gene3D" id="1.10.472.80">
    <property type="entry name" value="Ypt/Rab-GAP domain of gyp1p, domain 3"/>
    <property type="match status" value="1"/>
</dbReference>
<sequence length="1106" mass="123482">MTANEVIPNDLSVSNTTTVPAPLKLAPEVLDRLRQLQKSDQPVSLDEILTAANLNHLAQPTASKSADTRQPQSPLPQQQTLPRLEKSTSTLTLAERRRIPVSPEKLKLYAQIAHTRQPSLDSNTSHDDRLKRLEEENAKLPPQATRLERQNALLSADPKSVCIESNGLKANFTTIRKLVTDNTLTVAQNDEQSIHDQIAKSPLKHDEPQDDISDWDFWQCLVDDFPTAAAKLPHLLAAKLRHGGIPHRLRGIIWQAMARSSATNLESIYDRLVEEEESTSSPYDRVIKRDLSRTFPQVEMFKADGGEGQQAMGRLLKAYSVYDAHVGYCQGLAFLVGPLLMTMPEKQAFCVFVRLMETYDMRTMFTLNMEGLHLRLHQFQSLLTQLCPRLNAHLADNSIHPAMYASQWYLTLFAYTFPISLVLRIYDLAFAEGAVETITRVAVAVMQKNEEKLLTITDFEQLMIYLSSRKLYEAAYDSNPEQVIADAMALSTVITRTKLDSIAESYNRELEQEKDRAHQVLAVRFGGWGRRKSKRDSWFSWGDQPASPVLKQDPAAAAAATAVAPASPTTPTPQKLHQDRTVPMLHQQIEDLVTALSQLQKERTQLSEELMTLKMKEMDSAAERNKLAKRNAVLEKRVKKYKGKLQAVIPSAQLSPTETPVNNNFASEPSRLQVLEQDAQFRAFVDSLKLSGDFGTLIAGALSSEKSESPQKPEQQATERSKRRASEGQEQEIVPAAAAAAATTEAVAVPATAPIAEVTSAQRSKSSSKATIEEDTSSLHNVTSELVAVKLASFEMGQKYEQLCHKYEEATRKLASAQQTQNEMMAKMMELQNQLDVHQIDKEQLLQERDDILKENEELTEKTLAAKKTCAELQVEKLALAKDVEALEKKVQELEDERREYLMPRGSFTEEVFAAHRTLFGPKESELPSKAKDLTRRHTLQMGENHAALQHEYQAKYIESDLRCRELEKLLAEAKVKLVEYEACPMSSPRMSLHQQRRASSIHIKRNSTASLSMLASRGSAPTSPREPPPFGEPRESTDSFVSTSSFGSVANNSKRSSMYSRIWNAFGTATPPTPGVVNVGVVGNMKGPVVGMDKSLYEDNNTTAI</sequence>
<feature type="region of interest" description="Disordered" evidence="3">
    <location>
        <begin position="60"/>
        <end position="92"/>
    </location>
</feature>
<reference evidence="5" key="1">
    <citation type="submission" date="2020-01" db="EMBL/GenBank/DDBJ databases">
        <title>Genome Sequencing of Three Apophysomyces-Like Fungal Strains Confirms a Novel Fungal Genus in the Mucoromycota with divergent Burkholderia-like Endosymbiotic Bacteria.</title>
        <authorList>
            <person name="Stajich J.E."/>
            <person name="Macias A.M."/>
            <person name="Carter-House D."/>
            <person name="Lovett B."/>
            <person name="Kasson L.R."/>
            <person name="Berry K."/>
            <person name="Grigoriev I."/>
            <person name="Chang Y."/>
            <person name="Spatafora J."/>
            <person name="Kasson M.T."/>
        </authorList>
    </citation>
    <scope>NUCLEOTIDE SEQUENCE</scope>
    <source>
        <strain evidence="5">NRRL A-21654</strain>
    </source>
</reference>
<evidence type="ECO:0000313" key="6">
    <source>
        <dbReference type="Proteomes" id="UP000605846"/>
    </source>
</evidence>
<feature type="region of interest" description="Disordered" evidence="3">
    <location>
        <begin position="1012"/>
        <end position="1047"/>
    </location>
</feature>
<organism evidence="5 6">
    <name type="scientific">Apophysomyces ossiformis</name>
    <dbReference type="NCBI Taxonomy" id="679940"/>
    <lineage>
        <taxon>Eukaryota</taxon>
        <taxon>Fungi</taxon>
        <taxon>Fungi incertae sedis</taxon>
        <taxon>Mucoromycota</taxon>
        <taxon>Mucoromycotina</taxon>
        <taxon>Mucoromycetes</taxon>
        <taxon>Mucorales</taxon>
        <taxon>Mucorineae</taxon>
        <taxon>Mucoraceae</taxon>
        <taxon>Apophysomyces</taxon>
    </lineage>
</organism>
<dbReference type="FunFam" id="1.10.472.80:FF:000027">
    <property type="entry name" value="GTPase activating protein (Evi5)"/>
    <property type="match status" value="1"/>
</dbReference>
<dbReference type="SUPFAM" id="SSF47923">
    <property type="entry name" value="Ypt/Rab-GAP domain of gyp1p"/>
    <property type="match status" value="2"/>
</dbReference>
<dbReference type="OrthoDB" id="159449at2759"/>
<keyword evidence="2" id="KW-0175">Coiled coil</keyword>
<feature type="coiled-coil region" evidence="2">
    <location>
        <begin position="800"/>
        <end position="904"/>
    </location>
</feature>
<feature type="region of interest" description="Disordered" evidence="3">
    <location>
        <begin position="758"/>
        <end position="777"/>
    </location>
</feature>
<feature type="region of interest" description="Disordered" evidence="3">
    <location>
        <begin position="702"/>
        <end position="737"/>
    </location>
</feature>
<evidence type="ECO:0000256" key="2">
    <source>
        <dbReference type="SAM" id="Coils"/>
    </source>
</evidence>
<dbReference type="InterPro" id="IPR000195">
    <property type="entry name" value="Rab-GAP-TBC_dom"/>
</dbReference>
<feature type="coiled-coil region" evidence="2">
    <location>
        <begin position="496"/>
        <end position="523"/>
    </location>
</feature>
<dbReference type="Gene3D" id="1.10.10.750">
    <property type="entry name" value="Ypt/Rab-GAP domain of gyp1p, domain 1"/>
    <property type="match status" value="1"/>
</dbReference>
<dbReference type="PANTHER" id="PTHR47219:SF9">
    <property type="entry name" value="GTPASE ACTIVATING PROTEIN AND CENTROSOME-ASSOCIATED, ISOFORM B"/>
    <property type="match status" value="1"/>
</dbReference>
<dbReference type="SMART" id="SM00164">
    <property type="entry name" value="TBC"/>
    <property type="match status" value="1"/>
</dbReference>
<dbReference type="InterPro" id="IPR035969">
    <property type="entry name" value="Rab-GAP_TBC_sf"/>
</dbReference>
<feature type="domain" description="Rab-GAP TBC" evidence="4">
    <location>
        <begin position="244"/>
        <end position="433"/>
    </location>
</feature>
<name>A0A8H7BZI6_9FUNG</name>
<keyword evidence="6" id="KW-1185">Reference proteome</keyword>
<evidence type="ECO:0000313" key="5">
    <source>
        <dbReference type="EMBL" id="KAF7732117.1"/>
    </source>
</evidence>
<evidence type="ECO:0000259" key="4">
    <source>
        <dbReference type="PROSITE" id="PS50086"/>
    </source>
</evidence>
<gene>
    <name evidence="5" type="ORF">EC973_006372</name>
</gene>
<feature type="coiled-coil region" evidence="2">
    <location>
        <begin position="589"/>
        <end position="644"/>
    </location>
</feature>
<dbReference type="FunFam" id="1.10.8.270:FF:000001">
    <property type="entry name" value="TBC1 domain family member 1"/>
    <property type="match status" value="1"/>
</dbReference>
<dbReference type="GO" id="GO:0031267">
    <property type="term" value="F:small GTPase binding"/>
    <property type="evidence" value="ECO:0007669"/>
    <property type="project" value="TreeGrafter"/>
</dbReference>
<protein>
    <recommendedName>
        <fullName evidence="4">Rab-GAP TBC domain-containing protein</fullName>
    </recommendedName>
</protein>
<feature type="compositionally biased region" description="Basic and acidic residues" evidence="3">
    <location>
        <begin position="705"/>
        <end position="727"/>
    </location>
</feature>
<dbReference type="GO" id="GO:0005096">
    <property type="term" value="F:GTPase activator activity"/>
    <property type="evidence" value="ECO:0007669"/>
    <property type="project" value="UniProtKB-KW"/>
</dbReference>
<dbReference type="AlphaFoldDB" id="A0A8H7BZI6"/>
<dbReference type="Proteomes" id="UP000605846">
    <property type="component" value="Unassembled WGS sequence"/>
</dbReference>
<dbReference type="EMBL" id="JABAYA010000004">
    <property type="protein sequence ID" value="KAF7732117.1"/>
    <property type="molecule type" value="Genomic_DNA"/>
</dbReference>
<dbReference type="Gene3D" id="1.10.8.270">
    <property type="entry name" value="putative rabgap domain of human tbc1 domain family member 14 like domains"/>
    <property type="match status" value="1"/>
</dbReference>
<dbReference type="Pfam" id="PF23436">
    <property type="entry name" value="RabGap-TBC_2"/>
    <property type="match status" value="1"/>
</dbReference>
<evidence type="ECO:0000256" key="1">
    <source>
        <dbReference type="ARBA" id="ARBA00022468"/>
    </source>
</evidence>
<dbReference type="InterPro" id="IPR050302">
    <property type="entry name" value="Rab_GAP_TBC_domain"/>
</dbReference>
<comment type="caution">
    <text evidence="5">The sequence shown here is derived from an EMBL/GenBank/DDBJ whole genome shotgun (WGS) entry which is preliminary data.</text>
</comment>
<dbReference type="PROSITE" id="PS50086">
    <property type="entry name" value="TBC_RABGAP"/>
    <property type="match status" value="1"/>
</dbReference>
<feature type="compositionally biased region" description="Polar residues" evidence="3">
    <location>
        <begin position="760"/>
        <end position="770"/>
    </location>
</feature>
<accession>A0A8H7BZI6</accession>
<dbReference type="PANTHER" id="PTHR47219">
    <property type="entry name" value="RAB GTPASE-ACTIVATING PROTEIN 1-LIKE"/>
    <property type="match status" value="1"/>
</dbReference>
<proteinExistence type="predicted"/>
<feature type="compositionally biased region" description="Low complexity" evidence="3">
    <location>
        <begin position="68"/>
        <end position="82"/>
    </location>
</feature>
<evidence type="ECO:0000256" key="3">
    <source>
        <dbReference type="SAM" id="MobiDB-lite"/>
    </source>
</evidence>
<keyword evidence="1" id="KW-0343">GTPase activation</keyword>